<dbReference type="OrthoDB" id="366232at2759"/>
<name>A0A1D3S2V3_PLACE</name>
<feature type="compositionally biased region" description="Low complexity" evidence="1">
    <location>
        <begin position="87"/>
        <end position="155"/>
    </location>
</feature>
<dbReference type="Proteomes" id="UP000195879">
    <property type="component" value="Chromosome 14"/>
</dbReference>
<feature type="compositionally biased region" description="Basic and acidic residues" evidence="1">
    <location>
        <begin position="68"/>
        <end position="86"/>
    </location>
</feature>
<organism evidence="2 3">
    <name type="scientific">Plasmodium chabaudi adami</name>
    <dbReference type="NCBI Taxonomy" id="5826"/>
    <lineage>
        <taxon>Eukaryota</taxon>
        <taxon>Sar</taxon>
        <taxon>Alveolata</taxon>
        <taxon>Apicomplexa</taxon>
        <taxon>Aconoidasida</taxon>
        <taxon>Haemosporida</taxon>
        <taxon>Plasmodiidae</taxon>
        <taxon>Plasmodium</taxon>
        <taxon>Plasmodium (Vinckeia)</taxon>
    </lineage>
</organism>
<dbReference type="EMBL" id="LT608208">
    <property type="protein sequence ID" value="SCN62848.1"/>
    <property type="molecule type" value="Genomic_DNA"/>
</dbReference>
<evidence type="ECO:0000313" key="2">
    <source>
        <dbReference type="EMBL" id="SCN62848.1"/>
    </source>
</evidence>
<protein>
    <submittedName>
        <fullName evidence="2">Uncharacterized protein</fullName>
    </submittedName>
</protein>
<feature type="compositionally biased region" description="Basic and acidic residues" evidence="1">
    <location>
        <begin position="1"/>
        <end position="21"/>
    </location>
</feature>
<sequence>MGHKESEKRKRSISRSDDDSRSISISLDKSKKKKNISDTYTSKERTNVGKNGKARSSISKHRNKNRKDRSVSSDRSMTSHESRDKASTPSSSEGSSDTENSKTSSSGESSGTENSKTSSSGESSDTGSNRSGSGSDSGSDSESDGSSSNSSTSSSVLEKKKGKEVEKEIDDNKKAKYEAHIYDSKEMIRLTINILQNYNFINNLKVLYKKLDNKKKISLESIKDLRLKKKLRHLFRAWKLEKKDEFYRKPSSFKESIYDIFSGLYYYFLSQIDIEKLKHNINKRKSDLLKQKENNHKEVDNINANYKYGYDSDQNNDNVNYSHINLFSEEEKAQYINYINSQNEKAKGLRELHEEGHFKNSKEQYKKFLEKHQTVDLWGKSEQEQKFLLNSKQSNNERKTFDRERDLCTNRFIKKDSYNKLIKNTKEHVDGKFHKTSDQVI</sequence>
<dbReference type="AlphaFoldDB" id="A0A1D3S2V3"/>
<reference evidence="2 3" key="1">
    <citation type="submission" date="2016-08" db="EMBL/GenBank/DDBJ databases">
        <authorList>
            <consortium name="Pathogen Informatics"/>
        </authorList>
    </citation>
    <scope>NUCLEOTIDE SEQUENCE [LARGE SCALE GENOMIC DNA]</scope>
    <source>
        <strain evidence="2 3">DK</strain>
    </source>
</reference>
<evidence type="ECO:0000313" key="3">
    <source>
        <dbReference type="Proteomes" id="UP000195879"/>
    </source>
</evidence>
<feature type="compositionally biased region" description="Basic residues" evidence="1">
    <location>
        <begin position="58"/>
        <end position="67"/>
    </location>
</feature>
<feature type="region of interest" description="Disordered" evidence="1">
    <location>
        <begin position="1"/>
        <end position="167"/>
    </location>
</feature>
<gene>
    <name evidence="2" type="ORF">PCHDK_000443400</name>
</gene>
<evidence type="ECO:0000256" key="1">
    <source>
        <dbReference type="SAM" id="MobiDB-lite"/>
    </source>
</evidence>
<accession>A0A1D3S2V3</accession>
<proteinExistence type="predicted"/>
<feature type="compositionally biased region" description="Basic and acidic residues" evidence="1">
    <location>
        <begin position="157"/>
        <end position="167"/>
    </location>
</feature>